<reference evidence="2 3" key="1">
    <citation type="submission" date="2020-08" db="EMBL/GenBank/DDBJ databases">
        <title>A Genomic Blueprint of the Chicken Gut Microbiome.</title>
        <authorList>
            <person name="Gilroy R."/>
            <person name="Ravi A."/>
            <person name="Getino M."/>
            <person name="Pursley I."/>
            <person name="Horton D.L."/>
            <person name="Alikhan N.-F."/>
            <person name="Baker D."/>
            <person name="Gharbi K."/>
            <person name="Hall N."/>
            <person name="Watson M."/>
            <person name="Adriaenssens E.M."/>
            <person name="Foster-Nyarko E."/>
            <person name="Jarju S."/>
            <person name="Secka A."/>
            <person name="Antonio M."/>
            <person name="Oren A."/>
            <person name="Chaudhuri R."/>
            <person name="La Ragione R.M."/>
            <person name="Hildebrand F."/>
            <person name="Pallen M.J."/>
        </authorList>
    </citation>
    <scope>NUCLEOTIDE SEQUENCE [LARGE SCALE GENOMIC DNA]</scope>
    <source>
        <strain evidence="2 3">A46</strain>
    </source>
</reference>
<dbReference type="Proteomes" id="UP000619101">
    <property type="component" value="Unassembled WGS sequence"/>
</dbReference>
<dbReference type="RefSeq" id="WP_191699701.1">
    <property type="nucleotide sequence ID" value="NZ_JACSPZ010000003.1"/>
</dbReference>
<keyword evidence="1" id="KW-0812">Transmembrane</keyword>
<gene>
    <name evidence="2" type="ORF">H9635_08180</name>
</gene>
<keyword evidence="1" id="KW-1133">Transmembrane helix</keyword>
<keyword evidence="1" id="KW-0472">Membrane</keyword>
<comment type="caution">
    <text evidence="2">The sequence shown here is derived from an EMBL/GenBank/DDBJ whole genome shotgun (WGS) entry which is preliminary data.</text>
</comment>
<sequence>MIIKNKKIYGIGVLFIVALIVIVVAVFPFKSKNEILASDEVFNDVDFKSKNLDVNGSYIDFENANKYLKKLQLSDDDKSAIIQAIENSRFEKIQKPDKLLDDYDYIVYITLNKLYELYLDSTEKILVFANEYDNDSDHLYYKISNDSNLFELLEDAAFPNG</sequence>
<protein>
    <submittedName>
        <fullName evidence="2">Uncharacterized protein</fullName>
    </submittedName>
</protein>
<evidence type="ECO:0000313" key="3">
    <source>
        <dbReference type="Proteomes" id="UP000619101"/>
    </source>
</evidence>
<evidence type="ECO:0000256" key="1">
    <source>
        <dbReference type="SAM" id="Phobius"/>
    </source>
</evidence>
<organism evidence="2 3">
    <name type="scientific">Solibacillus faecavium</name>
    <dbReference type="NCBI Taxonomy" id="2762221"/>
    <lineage>
        <taxon>Bacteria</taxon>
        <taxon>Bacillati</taxon>
        <taxon>Bacillota</taxon>
        <taxon>Bacilli</taxon>
        <taxon>Bacillales</taxon>
        <taxon>Caryophanaceae</taxon>
        <taxon>Solibacillus</taxon>
    </lineage>
</organism>
<feature type="transmembrane region" description="Helical" evidence="1">
    <location>
        <begin position="7"/>
        <end position="29"/>
    </location>
</feature>
<evidence type="ECO:0000313" key="2">
    <source>
        <dbReference type="EMBL" id="MBD8036717.1"/>
    </source>
</evidence>
<name>A0ABR8XXN7_9BACL</name>
<keyword evidence="3" id="KW-1185">Reference proteome</keyword>
<proteinExistence type="predicted"/>
<accession>A0ABR8XXN7</accession>
<dbReference type="EMBL" id="JACSPZ010000003">
    <property type="protein sequence ID" value="MBD8036717.1"/>
    <property type="molecule type" value="Genomic_DNA"/>
</dbReference>